<feature type="compositionally biased region" description="Polar residues" evidence="5">
    <location>
        <begin position="100"/>
        <end position="109"/>
    </location>
</feature>
<accession>A0AAD5RGG5</accession>
<feature type="region of interest" description="Disordered" evidence="5">
    <location>
        <begin position="324"/>
        <end position="344"/>
    </location>
</feature>
<dbReference type="AlphaFoldDB" id="A0AAD5RGG5"/>
<dbReference type="Pfam" id="PF08213">
    <property type="entry name" value="COX24_C"/>
    <property type="match status" value="1"/>
</dbReference>
<protein>
    <recommendedName>
        <fullName evidence="4">Small ribosomal subunit protein mS38</fullName>
    </recommendedName>
</protein>
<reference evidence="7" key="1">
    <citation type="submission" date="2022-07" db="EMBL/GenBank/DDBJ databases">
        <title>Draft genome sequence of Zalerion maritima ATCC 34329, a (micro)plastics degrading marine fungus.</title>
        <authorList>
            <person name="Paco A."/>
            <person name="Goncalves M.F.M."/>
            <person name="Rocha-Santos T.A.P."/>
            <person name="Alves A."/>
        </authorList>
    </citation>
    <scope>NUCLEOTIDE SEQUENCE</scope>
    <source>
        <strain evidence="7">ATCC 34329</strain>
    </source>
</reference>
<comment type="caution">
    <text evidence="7">The sequence shown here is derived from an EMBL/GenBank/DDBJ whole genome shotgun (WGS) entry which is preliminary data.</text>
</comment>
<comment type="similarity">
    <text evidence="3">Belongs to the mitochondrion-specific ribosomal protein mS38 family.</text>
</comment>
<dbReference type="Proteomes" id="UP001201980">
    <property type="component" value="Unassembled WGS sequence"/>
</dbReference>
<feature type="compositionally biased region" description="Basic residues" evidence="5">
    <location>
        <begin position="324"/>
        <end position="338"/>
    </location>
</feature>
<evidence type="ECO:0000313" key="7">
    <source>
        <dbReference type="EMBL" id="KAJ2892992.1"/>
    </source>
</evidence>
<evidence type="ECO:0000256" key="2">
    <source>
        <dbReference type="ARBA" id="ARBA00023128"/>
    </source>
</evidence>
<feature type="region of interest" description="Disordered" evidence="5">
    <location>
        <begin position="27"/>
        <end position="109"/>
    </location>
</feature>
<evidence type="ECO:0000256" key="3">
    <source>
        <dbReference type="ARBA" id="ARBA00035647"/>
    </source>
</evidence>
<dbReference type="InterPro" id="IPR013177">
    <property type="entry name" value="Ribosomal_mS38_C"/>
</dbReference>
<dbReference type="PANTHER" id="PTHR32035:SF3">
    <property type="entry name" value="SMALL RIBOSOMAL SUBUNIT PROTEIN MS38"/>
    <property type="match status" value="1"/>
</dbReference>
<gene>
    <name evidence="7" type="ORF">MKZ38_009141</name>
</gene>
<comment type="subcellular location">
    <subcellularLocation>
        <location evidence="1">Mitochondrion</location>
    </subcellularLocation>
</comment>
<evidence type="ECO:0000259" key="6">
    <source>
        <dbReference type="SMART" id="SM01155"/>
    </source>
</evidence>
<evidence type="ECO:0000256" key="4">
    <source>
        <dbReference type="ARBA" id="ARBA00035682"/>
    </source>
</evidence>
<dbReference type="EMBL" id="JAKWBI020000679">
    <property type="protein sequence ID" value="KAJ2892992.1"/>
    <property type="molecule type" value="Genomic_DNA"/>
</dbReference>
<dbReference type="SMART" id="SM01155">
    <property type="entry name" value="DUF1713"/>
    <property type="match status" value="1"/>
</dbReference>
<sequence length="344" mass="37644">MWPSSVRRVATVACQSTSILSAIGPAASTVGLGAGGRRHASPARYGSSKASSSDNGPKKAAADGSVAQAVDQETKPGGEKRKRKSKAAKPATKTKDLPSVPSTSHLSQQSMAPELTWTLPLYLAIAITSFFSLHRPISVTDGFPTTVSDDMFASIFANKQRHRTSEVISTLSDTVDELEQPMASITISTNGFKPAGYSEMGDNMIQLEHALPRLLDQLDSMSGKFSPYASPPTPKDKAAVEASIVEKDGEATTGVVGGQQETNGDQHIRYKAMVTVDQTTKPDGRIEMVAHSPVLLQDEEPQRRGRRRWDLISVKRLRKLKMKKKKYKKLMRRTRNERRKLDRL</sequence>
<dbReference type="GO" id="GO:0005739">
    <property type="term" value="C:mitochondrion"/>
    <property type="evidence" value="ECO:0007669"/>
    <property type="project" value="UniProtKB-SubCell"/>
</dbReference>
<organism evidence="7 8">
    <name type="scientific">Zalerion maritima</name>
    <dbReference type="NCBI Taxonomy" id="339359"/>
    <lineage>
        <taxon>Eukaryota</taxon>
        <taxon>Fungi</taxon>
        <taxon>Dikarya</taxon>
        <taxon>Ascomycota</taxon>
        <taxon>Pezizomycotina</taxon>
        <taxon>Sordariomycetes</taxon>
        <taxon>Lulworthiomycetidae</taxon>
        <taxon>Lulworthiales</taxon>
        <taxon>Lulworthiaceae</taxon>
        <taxon>Zalerion</taxon>
    </lineage>
</organism>
<keyword evidence="2" id="KW-0496">Mitochondrion</keyword>
<evidence type="ECO:0000313" key="8">
    <source>
        <dbReference type="Proteomes" id="UP001201980"/>
    </source>
</evidence>
<proteinExistence type="inferred from homology"/>
<feature type="domain" description="Ribosomal protein mS38 C-terminal" evidence="6">
    <location>
        <begin position="310"/>
        <end position="343"/>
    </location>
</feature>
<keyword evidence="8" id="KW-1185">Reference proteome</keyword>
<dbReference type="PANTHER" id="PTHR32035">
    <property type="entry name" value="AURORA KINASE A-INTERACTING PROTEIN"/>
    <property type="match status" value="1"/>
</dbReference>
<name>A0AAD5RGG5_9PEZI</name>
<evidence type="ECO:0000256" key="1">
    <source>
        <dbReference type="ARBA" id="ARBA00004173"/>
    </source>
</evidence>
<evidence type="ECO:0000256" key="5">
    <source>
        <dbReference type="SAM" id="MobiDB-lite"/>
    </source>
</evidence>